<dbReference type="InParanoid" id="A0A1I2EBE1"/>
<dbReference type="InterPro" id="IPR055130">
    <property type="entry name" value="PreP_C"/>
</dbReference>
<name>A0A1I2EBE1_9BACT</name>
<dbReference type="Gene3D" id="3.30.830.10">
    <property type="entry name" value="Metalloenzyme, LuxS/M16 peptidase-like"/>
    <property type="match status" value="4"/>
</dbReference>
<dbReference type="GO" id="GO:0016485">
    <property type="term" value="P:protein processing"/>
    <property type="evidence" value="ECO:0007669"/>
    <property type="project" value="TreeGrafter"/>
</dbReference>
<dbReference type="SUPFAM" id="SSF63411">
    <property type="entry name" value="LuxS/MPP-like metallohydrolase"/>
    <property type="match status" value="4"/>
</dbReference>
<sequence length="995" mass="113641">MKNNILAVFLSLIFLLLWSCTEKPAFEEGKVYHGFRLIENRFVKEVNAHCLYFEHEQSGARLMKIAADDANKLFSISFKTTPRKDYGTPHIMEHSVLNGSKNFPVKSPFDVLAKGSLNTFLNAMTGSDYTTYPVASMNMTDYFNLMHVYMDAVFNPLLHSDPRIFKQEGWHYELDDPEGEITIKGVVYNEMKGAFSSPERQLGYHIDKILFPDNTYGVSSGGYPEAIPELTYEYFKEFHKTYYHPSNSFVLLYGDADLDKELAFLDKEYFSHYQKSDKKIEIPLQAPFKARKEAEESYSVPEGTDTKDKTFLSYSFVIGRNTDQELVMALDILSDALVNHQSAPLRLALQEAGIGKDVNAWVRDIQQNVFQIMVKNANPADKERFNDIVFSTLQKVVSEGLDSATIDGIINRMEFRLREGDTPQKGLMYLYSMKNSVFFGDDPFAGLEFEKPLARVKEGIKSGLLQNIVKEHFINNPHALLMVFKPEPGLENKIAEKTRKKLAEYKASLSREELNQLIEETKALKEYQQQKDDPEALASIPMLSLKDISKEVQWYEPTEKSINGIPVLHYEDFTNNIVYTDLFFDLHTLPQELIPYGRLLTQVLGKMNTENYSYGELDNALNIHTGGFNTYLSTYLENNSDDKLIAKFRISAKATVDKAGKLYELTEEILQRSKLNDKERLKEVLIRHHSQTEAMAKNNGIGYATTRLSSYYSNQGMFNELVNGLSYYDFVTDITDNFNSKNDEIIENLERAAALLFQKKNLILGITCSDKNYTDIQGAVSQFIGQLPDREVTPQTWTFDLNAKNEGLTSSSMVQYVVKGYDYKKLGYEWDGKMRVLNQILSREYLQNKIRVLGGAYGGWASVSPSGNIYFGSYRDPNLSETLENYDAAVDYIKNFEADSTEMTRYIIGTIANIDGPTTPSIRGARAYYYYLTKTTKEEMEAERNAILNTTPEDIRAFAPMISDVMKQNIWCVYGNDKKINDNKELFKSTRAVVK</sequence>
<dbReference type="Pfam" id="PF22516">
    <property type="entry name" value="PreP_C"/>
    <property type="match status" value="1"/>
</dbReference>
<dbReference type="GO" id="GO:0004222">
    <property type="term" value="F:metalloendopeptidase activity"/>
    <property type="evidence" value="ECO:0007669"/>
    <property type="project" value="TreeGrafter"/>
</dbReference>
<dbReference type="Pfam" id="PF08367">
    <property type="entry name" value="M16C_assoc"/>
    <property type="match status" value="1"/>
</dbReference>
<evidence type="ECO:0000313" key="4">
    <source>
        <dbReference type="Proteomes" id="UP000181976"/>
    </source>
</evidence>
<accession>A0A1I2EBE1</accession>
<keyword evidence="1" id="KW-0175">Coiled coil</keyword>
<organism evidence="3 4">
    <name type="scientific">Thermophagus xiamenensis</name>
    <dbReference type="NCBI Taxonomy" id="385682"/>
    <lineage>
        <taxon>Bacteria</taxon>
        <taxon>Pseudomonadati</taxon>
        <taxon>Bacteroidota</taxon>
        <taxon>Bacteroidia</taxon>
        <taxon>Marinilabiliales</taxon>
        <taxon>Marinilabiliaceae</taxon>
        <taxon>Thermophagus</taxon>
    </lineage>
</organism>
<dbReference type="RefSeq" id="WP_010528601.1">
    <property type="nucleotide sequence ID" value="NZ_AFSL01000088.1"/>
</dbReference>
<dbReference type="OrthoDB" id="9811314at2"/>
<dbReference type="InterPro" id="IPR011249">
    <property type="entry name" value="Metalloenz_LuxS/M16"/>
</dbReference>
<proteinExistence type="predicted"/>
<dbReference type="PANTHER" id="PTHR43016:SF13">
    <property type="entry name" value="PRESEQUENCE PROTEASE, MITOCHONDRIAL"/>
    <property type="match status" value="1"/>
</dbReference>
<feature type="domain" description="Peptidase M16C associated" evidence="2">
    <location>
        <begin position="484"/>
        <end position="734"/>
    </location>
</feature>
<protein>
    <recommendedName>
        <fullName evidence="2">Peptidase M16C associated domain-containing protein</fullName>
    </recommendedName>
</protein>
<dbReference type="InterPro" id="IPR007863">
    <property type="entry name" value="Peptidase_M16_C"/>
</dbReference>
<dbReference type="FunFam" id="3.30.830.10:FF:000034">
    <property type="entry name" value="presequence protease 1, chloroplastic/mitochondrial"/>
    <property type="match status" value="1"/>
</dbReference>
<reference evidence="3 4" key="1">
    <citation type="submission" date="2016-10" db="EMBL/GenBank/DDBJ databases">
        <authorList>
            <person name="de Groot N.N."/>
        </authorList>
    </citation>
    <scope>NUCLEOTIDE SEQUENCE [LARGE SCALE GENOMIC DNA]</scope>
    <source>
        <strain evidence="3 4">DSM 19012</strain>
    </source>
</reference>
<dbReference type="eggNOG" id="COG1026">
    <property type="taxonomic scope" value="Bacteria"/>
</dbReference>
<feature type="coiled-coil region" evidence="1">
    <location>
        <begin position="495"/>
        <end position="531"/>
    </location>
</feature>
<dbReference type="PANTHER" id="PTHR43016">
    <property type="entry name" value="PRESEQUENCE PROTEASE"/>
    <property type="match status" value="1"/>
</dbReference>
<dbReference type="Pfam" id="PF05193">
    <property type="entry name" value="Peptidase_M16_C"/>
    <property type="match status" value="1"/>
</dbReference>
<dbReference type="EMBL" id="FONA01000022">
    <property type="protein sequence ID" value="SFE89791.1"/>
    <property type="molecule type" value="Genomic_DNA"/>
</dbReference>
<evidence type="ECO:0000256" key="1">
    <source>
        <dbReference type="SAM" id="Coils"/>
    </source>
</evidence>
<dbReference type="GO" id="GO:0046872">
    <property type="term" value="F:metal ion binding"/>
    <property type="evidence" value="ECO:0007669"/>
    <property type="project" value="InterPro"/>
</dbReference>
<evidence type="ECO:0000313" key="3">
    <source>
        <dbReference type="EMBL" id="SFE89791.1"/>
    </source>
</evidence>
<dbReference type="Proteomes" id="UP000181976">
    <property type="component" value="Unassembled WGS sequence"/>
</dbReference>
<keyword evidence="4" id="KW-1185">Reference proteome</keyword>
<gene>
    <name evidence="3" type="ORF">SAMN05444380_1222</name>
</gene>
<evidence type="ECO:0000259" key="2">
    <source>
        <dbReference type="SMART" id="SM01264"/>
    </source>
</evidence>
<dbReference type="STRING" id="385682.SAMN05444380_1222"/>
<dbReference type="InterPro" id="IPR013578">
    <property type="entry name" value="Peptidase_M16C_assoc"/>
</dbReference>
<dbReference type="AlphaFoldDB" id="A0A1I2EBE1"/>
<dbReference type="SMART" id="SM01264">
    <property type="entry name" value="M16C_associated"/>
    <property type="match status" value="1"/>
</dbReference>